<gene>
    <name evidence="6" type="ORF">BAE44_0018794</name>
</gene>
<dbReference type="InterPro" id="IPR011598">
    <property type="entry name" value="bHLH_dom"/>
</dbReference>
<organism evidence="6 7">
    <name type="scientific">Dichanthelium oligosanthes</name>
    <dbReference type="NCBI Taxonomy" id="888268"/>
    <lineage>
        <taxon>Eukaryota</taxon>
        <taxon>Viridiplantae</taxon>
        <taxon>Streptophyta</taxon>
        <taxon>Embryophyta</taxon>
        <taxon>Tracheophyta</taxon>
        <taxon>Spermatophyta</taxon>
        <taxon>Magnoliopsida</taxon>
        <taxon>Liliopsida</taxon>
        <taxon>Poales</taxon>
        <taxon>Poaceae</taxon>
        <taxon>PACMAD clade</taxon>
        <taxon>Panicoideae</taxon>
        <taxon>Panicodae</taxon>
        <taxon>Paniceae</taxon>
        <taxon>Dichantheliinae</taxon>
        <taxon>Dichanthelium</taxon>
    </lineage>
</organism>
<dbReference type="InterPro" id="IPR036638">
    <property type="entry name" value="HLH_DNA-bd_sf"/>
</dbReference>
<evidence type="ECO:0000313" key="7">
    <source>
        <dbReference type="Proteomes" id="UP000095767"/>
    </source>
</evidence>
<dbReference type="EMBL" id="LWDX02051475">
    <property type="protein sequence ID" value="OEL20183.1"/>
    <property type="molecule type" value="Genomic_DNA"/>
</dbReference>
<dbReference type="Pfam" id="PF00010">
    <property type="entry name" value="HLH"/>
    <property type="match status" value="1"/>
</dbReference>
<sequence length="67" mass="7509">MVRGPPLTRVNSAKSSWHPSSAPYAQDHTIAERKRREKISNRLIELSNLIPGLTKTDKVTILSDAVR</sequence>
<dbReference type="AlphaFoldDB" id="A0A1E5V4U8"/>
<keyword evidence="3" id="KW-0804">Transcription</keyword>
<reference evidence="6 7" key="1">
    <citation type="submission" date="2016-09" db="EMBL/GenBank/DDBJ databases">
        <title>The draft genome of Dichanthelium oligosanthes: A C3 panicoid grass species.</title>
        <authorList>
            <person name="Studer A.J."/>
            <person name="Schnable J.C."/>
            <person name="Brutnell T.P."/>
        </authorList>
    </citation>
    <scope>NUCLEOTIDE SEQUENCE [LARGE SCALE GENOMIC DNA]</scope>
    <source>
        <strain evidence="7">cv. Kellogg 1175</strain>
        <tissue evidence="6">Leaf</tissue>
    </source>
</reference>
<feature type="region of interest" description="Disordered" evidence="4">
    <location>
        <begin position="1"/>
        <end position="31"/>
    </location>
</feature>
<dbReference type="GO" id="GO:0046983">
    <property type="term" value="F:protein dimerization activity"/>
    <property type="evidence" value="ECO:0007669"/>
    <property type="project" value="InterPro"/>
</dbReference>
<dbReference type="PROSITE" id="PS50888">
    <property type="entry name" value="BHLH"/>
    <property type="match status" value="1"/>
</dbReference>
<evidence type="ECO:0000256" key="1">
    <source>
        <dbReference type="ARBA" id="ARBA00005510"/>
    </source>
</evidence>
<dbReference type="InterPro" id="IPR052610">
    <property type="entry name" value="bHLH_transcription_regulator"/>
</dbReference>
<dbReference type="PANTHER" id="PTHR45959:SF2">
    <property type="entry name" value="BHLH TRANSCRIPTION FACTOR"/>
    <property type="match status" value="1"/>
</dbReference>
<evidence type="ECO:0000256" key="3">
    <source>
        <dbReference type="ARBA" id="ARBA00023163"/>
    </source>
</evidence>
<accession>A0A1E5V4U8</accession>
<feature type="compositionally biased region" description="Polar residues" evidence="4">
    <location>
        <begin position="9"/>
        <end position="19"/>
    </location>
</feature>
<protein>
    <recommendedName>
        <fullName evidence="5">BHLH domain-containing protein</fullName>
    </recommendedName>
</protein>
<evidence type="ECO:0000256" key="2">
    <source>
        <dbReference type="ARBA" id="ARBA00023015"/>
    </source>
</evidence>
<evidence type="ECO:0000313" key="6">
    <source>
        <dbReference type="EMBL" id="OEL20183.1"/>
    </source>
</evidence>
<keyword evidence="7" id="KW-1185">Reference proteome</keyword>
<name>A0A1E5V4U8_9POAL</name>
<dbReference type="SMART" id="SM00353">
    <property type="entry name" value="HLH"/>
    <property type="match status" value="1"/>
</dbReference>
<dbReference type="PANTHER" id="PTHR45959">
    <property type="entry name" value="BHLH TRANSCRIPTION FACTOR"/>
    <property type="match status" value="1"/>
</dbReference>
<evidence type="ECO:0000259" key="5">
    <source>
        <dbReference type="PROSITE" id="PS50888"/>
    </source>
</evidence>
<dbReference type="OrthoDB" id="690068at2759"/>
<dbReference type="STRING" id="888268.A0A1E5V4U8"/>
<evidence type="ECO:0000256" key="4">
    <source>
        <dbReference type="SAM" id="MobiDB-lite"/>
    </source>
</evidence>
<dbReference type="Proteomes" id="UP000095767">
    <property type="component" value="Unassembled WGS sequence"/>
</dbReference>
<keyword evidence="2" id="KW-0805">Transcription regulation</keyword>
<dbReference type="Gene3D" id="4.10.280.10">
    <property type="entry name" value="Helix-loop-helix DNA-binding domain"/>
    <property type="match status" value="1"/>
</dbReference>
<proteinExistence type="inferred from homology"/>
<comment type="similarity">
    <text evidence="1">Belongs to the bHLH protein family.</text>
</comment>
<dbReference type="SUPFAM" id="SSF47459">
    <property type="entry name" value="HLH, helix-loop-helix DNA-binding domain"/>
    <property type="match status" value="1"/>
</dbReference>
<feature type="domain" description="BHLH" evidence="5">
    <location>
        <begin position="23"/>
        <end position="67"/>
    </location>
</feature>
<comment type="caution">
    <text evidence="6">The sequence shown here is derived from an EMBL/GenBank/DDBJ whole genome shotgun (WGS) entry which is preliminary data.</text>
</comment>